<feature type="transmembrane region" description="Helical" evidence="17">
    <location>
        <begin position="280"/>
        <end position="303"/>
    </location>
</feature>
<feature type="transmembrane region" description="Helical" evidence="17">
    <location>
        <begin position="956"/>
        <end position="975"/>
    </location>
</feature>
<keyword evidence="12 17" id="KW-0472">Membrane</keyword>
<dbReference type="SFLD" id="SFLDS00003">
    <property type="entry name" value="Haloacid_Dehalogenase"/>
    <property type="match status" value="1"/>
</dbReference>
<feature type="binding site" evidence="15">
    <location>
        <position position="679"/>
    </location>
    <ligand>
        <name>ATP</name>
        <dbReference type="ChEBI" id="CHEBI:30616"/>
    </ligand>
</feature>
<feature type="binding site" evidence="15">
    <location>
        <position position="397"/>
    </location>
    <ligand>
        <name>ATP</name>
        <dbReference type="ChEBI" id="CHEBI:30616"/>
    </ligand>
</feature>
<dbReference type="NCBIfam" id="TIGR01652">
    <property type="entry name" value="ATPase-Plipid"/>
    <property type="match status" value="1"/>
</dbReference>
<comment type="catalytic activity">
    <reaction evidence="13 17">
        <text>ATP + H2O + phospholipidSide 1 = ADP + phosphate + phospholipidSide 2.</text>
        <dbReference type="EC" id="7.6.2.1"/>
    </reaction>
</comment>
<dbReference type="GO" id="GO:0005524">
    <property type="term" value="F:ATP binding"/>
    <property type="evidence" value="ECO:0007669"/>
    <property type="project" value="UniProtKB-UniRule"/>
</dbReference>
<evidence type="ECO:0000256" key="13">
    <source>
        <dbReference type="ARBA" id="ARBA00034036"/>
    </source>
</evidence>
<evidence type="ECO:0000256" key="3">
    <source>
        <dbReference type="ARBA" id="ARBA00008109"/>
    </source>
</evidence>
<dbReference type="EC" id="7.6.2.1" evidence="17"/>
<feature type="binding site" evidence="15">
    <location>
        <position position="540"/>
    </location>
    <ligand>
        <name>ATP</name>
        <dbReference type="ChEBI" id="CHEBI:30616"/>
    </ligand>
</feature>
<keyword evidence="9 16" id="KW-0460">Magnesium</keyword>
<organism evidence="20 21">
    <name type="scientific">Clarias magur</name>
    <name type="common">Asian catfish</name>
    <name type="synonym">Macropteronotus magur</name>
    <dbReference type="NCBI Taxonomy" id="1594786"/>
    <lineage>
        <taxon>Eukaryota</taxon>
        <taxon>Metazoa</taxon>
        <taxon>Chordata</taxon>
        <taxon>Craniata</taxon>
        <taxon>Vertebrata</taxon>
        <taxon>Euteleostomi</taxon>
        <taxon>Actinopterygii</taxon>
        <taxon>Neopterygii</taxon>
        <taxon>Teleostei</taxon>
        <taxon>Ostariophysi</taxon>
        <taxon>Siluriformes</taxon>
        <taxon>Clariidae</taxon>
        <taxon>Clarias</taxon>
    </lineage>
</organism>
<evidence type="ECO:0000256" key="11">
    <source>
        <dbReference type="ARBA" id="ARBA00022989"/>
    </source>
</evidence>
<dbReference type="SUPFAM" id="SSF81665">
    <property type="entry name" value="Calcium ATPase, transmembrane domain M"/>
    <property type="match status" value="1"/>
</dbReference>
<feature type="binding site" evidence="15">
    <location>
        <position position="796"/>
    </location>
    <ligand>
        <name>ATP</name>
        <dbReference type="ChEBI" id="CHEBI:30616"/>
    </ligand>
</feature>
<feature type="transmembrane region" description="Helical" evidence="17">
    <location>
        <begin position="873"/>
        <end position="894"/>
    </location>
</feature>
<dbReference type="Pfam" id="PF13246">
    <property type="entry name" value="Cation_ATPase"/>
    <property type="match status" value="1"/>
</dbReference>
<evidence type="ECO:0000256" key="2">
    <source>
        <dbReference type="ARBA" id="ARBA00004127"/>
    </source>
</evidence>
<feature type="binding site" evidence="15">
    <location>
        <position position="499"/>
    </location>
    <ligand>
        <name>ATP</name>
        <dbReference type="ChEBI" id="CHEBI:30616"/>
    </ligand>
</feature>
<feature type="binding site" evidence="15">
    <location>
        <position position="819"/>
    </location>
    <ligand>
        <name>ATP</name>
        <dbReference type="ChEBI" id="CHEBI:30616"/>
    </ligand>
</feature>
<dbReference type="GO" id="GO:0000287">
    <property type="term" value="F:magnesium ion binding"/>
    <property type="evidence" value="ECO:0007669"/>
    <property type="project" value="UniProtKB-UniRule"/>
</dbReference>
<dbReference type="InterPro" id="IPR036412">
    <property type="entry name" value="HAD-like_sf"/>
</dbReference>
<dbReference type="NCBIfam" id="TIGR01494">
    <property type="entry name" value="ATPase_P-type"/>
    <property type="match status" value="1"/>
</dbReference>
<dbReference type="Gene3D" id="3.40.50.1000">
    <property type="entry name" value="HAD superfamily/HAD-like"/>
    <property type="match status" value="1"/>
</dbReference>
<dbReference type="InterPro" id="IPR023299">
    <property type="entry name" value="ATPase_P-typ_cyto_dom_N"/>
</dbReference>
<gene>
    <name evidence="20" type="primary">atp8b4</name>
    <name evidence="20" type="ORF">DAT39_017438</name>
</gene>
<dbReference type="PRINTS" id="PR00119">
    <property type="entry name" value="CATATPASE"/>
</dbReference>
<dbReference type="GO" id="GO:0005548">
    <property type="term" value="F:phospholipid transporter activity"/>
    <property type="evidence" value="ECO:0007669"/>
    <property type="project" value="UniProtKB-ARBA"/>
</dbReference>
<feature type="transmembrane region" description="Helical" evidence="17">
    <location>
        <begin position="83"/>
        <end position="102"/>
    </location>
</feature>
<feature type="non-terminal residue" evidence="20">
    <location>
        <position position="1"/>
    </location>
</feature>
<dbReference type="SFLD" id="SFLDG00002">
    <property type="entry name" value="C1.7:_P-type_atpase_like"/>
    <property type="match status" value="1"/>
</dbReference>
<feature type="transmembrane region" description="Helical" evidence="17">
    <location>
        <begin position="323"/>
        <end position="347"/>
    </location>
</feature>
<dbReference type="SUPFAM" id="SSF56784">
    <property type="entry name" value="HAD-like"/>
    <property type="match status" value="1"/>
</dbReference>
<protein>
    <recommendedName>
        <fullName evidence="17">Phospholipid-transporting ATPase</fullName>
        <ecNumber evidence="17">7.6.2.1</ecNumber>
    </recommendedName>
</protein>
<keyword evidence="21" id="KW-1185">Reference proteome</keyword>
<feature type="binding site" evidence="15">
    <location>
        <position position="677"/>
    </location>
    <ligand>
        <name>ATP</name>
        <dbReference type="ChEBI" id="CHEBI:30616"/>
    </ligand>
</feature>
<keyword evidence="11 17" id="KW-1133">Transmembrane helix</keyword>
<evidence type="ECO:0000256" key="7">
    <source>
        <dbReference type="ARBA" id="ARBA00022741"/>
    </source>
</evidence>
<dbReference type="GO" id="GO:0045332">
    <property type="term" value="P:phospholipid translocation"/>
    <property type="evidence" value="ECO:0007669"/>
    <property type="project" value="TreeGrafter"/>
</dbReference>
<comment type="cofactor">
    <cofactor evidence="1 16">
        <name>Mg(2+)</name>
        <dbReference type="ChEBI" id="CHEBI:18420"/>
    </cofactor>
</comment>
<evidence type="ECO:0000256" key="16">
    <source>
        <dbReference type="PIRSR" id="PIRSR606539-3"/>
    </source>
</evidence>
<evidence type="ECO:0000259" key="19">
    <source>
        <dbReference type="Pfam" id="PF16212"/>
    </source>
</evidence>
<feature type="binding site" evidence="16">
    <location>
        <position position="816"/>
    </location>
    <ligand>
        <name>Mg(2+)</name>
        <dbReference type="ChEBI" id="CHEBI:18420"/>
    </ligand>
</feature>
<evidence type="ECO:0000259" key="18">
    <source>
        <dbReference type="Pfam" id="PF16209"/>
    </source>
</evidence>
<dbReference type="InterPro" id="IPR044492">
    <property type="entry name" value="P_typ_ATPase_HD_dom"/>
</dbReference>
<dbReference type="Pfam" id="PF16212">
    <property type="entry name" value="PhoLip_ATPase_C"/>
    <property type="match status" value="1"/>
</dbReference>
<dbReference type="Gene3D" id="2.70.150.10">
    <property type="entry name" value="Calcium-transporting ATPase, cytoplasmic transduction domain A"/>
    <property type="match status" value="1"/>
</dbReference>
<feature type="binding site" evidence="15">
    <location>
        <position position="396"/>
    </location>
    <ligand>
        <name>ATP</name>
        <dbReference type="ChEBI" id="CHEBI:30616"/>
    </ligand>
</feature>
<proteinExistence type="inferred from homology"/>
<dbReference type="Pfam" id="PF16209">
    <property type="entry name" value="PhoLip_ATPase_N"/>
    <property type="match status" value="1"/>
</dbReference>
<dbReference type="InterPro" id="IPR032630">
    <property type="entry name" value="P_typ_ATPase_c"/>
</dbReference>
<evidence type="ECO:0000256" key="14">
    <source>
        <dbReference type="PIRSR" id="PIRSR606539-1"/>
    </source>
</evidence>
<feature type="binding site" evidence="15">
    <location>
        <position position="597"/>
    </location>
    <ligand>
        <name>ATP</name>
        <dbReference type="ChEBI" id="CHEBI:30616"/>
    </ligand>
</feature>
<keyword evidence="8 15" id="KW-0067">ATP-binding</keyword>
<dbReference type="FunFam" id="2.70.150.10:FF:000025">
    <property type="entry name" value="Phospholipid-transporting ATPase"/>
    <property type="match status" value="1"/>
</dbReference>
<feature type="binding site" evidence="15">
    <location>
        <position position="563"/>
    </location>
    <ligand>
        <name>ATP</name>
        <dbReference type="ChEBI" id="CHEBI:30616"/>
    </ligand>
</feature>
<name>A0A8J4U8Q7_CLAMG</name>
<dbReference type="AlphaFoldDB" id="A0A8J4U8Q7"/>
<feature type="transmembrane region" description="Helical" evidence="17">
    <location>
        <begin position="1058"/>
        <end position="1077"/>
    </location>
</feature>
<feature type="transmembrane region" description="Helical" evidence="17">
    <location>
        <begin position="906"/>
        <end position="926"/>
    </location>
</feature>
<comment type="caution">
    <text evidence="20">The sequence shown here is derived from an EMBL/GenBank/DDBJ whole genome shotgun (WGS) entry which is preliminary data.</text>
</comment>
<evidence type="ECO:0000313" key="20">
    <source>
        <dbReference type="EMBL" id="KAF5892869.1"/>
    </source>
</evidence>
<accession>A0A8J4U8Q7</accession>
<dbReference type="Proteomes" id="UP000727407">
    <property type="component" value="Unassembled WGS sequence"/>
</dbReference>
<feature type="domain" description="P-type ATPase C-terminal" evidence="19">
    <location>
        <begin position="842"/>
        <end position="1088"/>
    </location>
</feature>
<dbReference type="PANTHER" id="PTHR24092">
    <property type="entry name" value="PROBABLE PHOSPHOLIPID-TRANSPORTING ATPASE"/>
    <property type="match status" value="1"/>
</dbReference>
<dbReference type="FunFam" id="3.40.1110.10:FF:000188">
    <property type="entry name" value="Phospholipid-transporting ATPase"/>
    <property type="match status" value="1"/>
</dbReference>
<evidence type="ECO:0000313" key="21">
    <source>
        <dbReference type="Proteomes" id="UP000727407"/>
    </source>
</evidence>
<dbReference type="GO" id="GO:0007030">
    <property type="term" value="P:Golgi organization"/>
    <property type="evidence" value="ECO:0007669"/>
    <property type="project" value="TreeGrafter"/>
</dbReference>
<dbReference type="EMBL" id="QNUK01000470">
    <property type="protein sequence ID" value="KAF5892869.1"/>
    <property type="molecule type" value="Genomic_DNA"/>
</dbReference>
<evidence type="ECO:0000256" key="4">
    <source>
        <dbReference type="ARBA" id="ARBA00022448"/>
    </source>
</evidence>
<feature type="binding site" evidence="15">
    <location>
        <position position="790"/>
    </location>
    <ligand>
        <name>ATP</name>
        <dbReference type="ChEBI" id="CHEBI:30616"/>
    </ligand>
</feature>
<dbReference type="InterPro" id="IPR008250">
    <property type="entry name" value="ATPase_P-typ_transduc_dom_A_sf"/>
</dbReference>
<feature type="binding site" evidence="15">
    <location>
        <position position="820"/>
    </location>
    <ligand>
        <name>ATP</name>
        <dbReference type="ChEBI" id="CHEBI:30616"/>
    </ligand>
</feature>
<dbReference type="GO" id="GO:0005886">
    <property type="term" value="C:plasma membrane"/>
    <property type="evidence" value="ECO:0007669"/>
    <property type="project" value="TreeGrafter"/>
</dbReference>
<comment type="subcellular location">
    <subcellularLocation>
        <location evidence="2">Endomembrane system</location>
        <topology evidence="2">Multi-pass membrane protein</topology>
    </subcellularLocation>
    <subcellularLocation>
        <location evidence="17">Membrane</location>
        <topology evidence="17">Multi-pass membrane protein</topology>
    </subcellularLocation>
</comment>
<dbReference type="SFLD" id="SFLDF00027">
    <property type="entry name" value="p-type_atpase"/>
    <property type="match status" value="1"/>
</dbReference>
<feature type="binding site" evidence="16">
    <location>
        <position position="395"/>
    </location>
    <ligand>
        <name>Mg(2+)</name>
        <dbReference type="ChEBI" id="CHEBI:18420"/>
    </ligand>
</feature>
<dbReference type="InterPro" id="IPR001757">
    <property type="entry name" value="P_typ_ATPase"/>
</dbReference>
<dbReference type="InterPro" id="IPR006539">
    <property type="entry name" value="P-type_ATPase_IV"/>
</dbReference>
<dbReference type="PANTHER" id="PTHR24092:SF52">
    <property type="entry name" value="PHOSPHOLIPID-TRANSPORTING ATPASE FETA"/>
    <property type="match status" value="1"/>
</dbReference>
<dbReference type="GO" id="GO:0005802">
    <property type="term" value="C:trans-Golgi network"/>
    <property type="evidence" value="ECO:0007669"/>
    <property type="project" value="TreeGrafter"/>
</dbReference>
<dbReference type="InterPro" id="IPR018303">
    <property type="entry name" value="ATPase_P-typ_P_site"/>
</dbReference>
<feature type="binding site" evidence="15">
    <location>
        <position position="678"/>
    </location>
    <ligand>
        <name>ATP</name>
        <dbReference type="ChEBI" id="CHEBI:30616"/>
    </ligand>
</feature>
<evidence type="ECO:0000256" key="8">
    <source>
        <dbReference type="ARBA" id="ARBA00022840"/>
    </source>
</evidence>
<dbReference type="InterPro" id="IPR023214">
    <property type="entry name" value="HAD_sf"/>
</dbReference>
<dbReference type="GO" id="GO:0016887">
    <property type="term" value="F:ATP hydrolysis activity"/>
    <property type="evidence" value="ECO:0007669"/>
    <property type="project" value="InterPro"/>
</dbReference>
<dbReference type="FunFam" id="3.40.50.1000:FF:000014">
    <property type="entry name" value="Phospholipid-transporting ATPase"/>
    <property type="match status" value="1"/>
</dbReference>
<feature type="binding site" evidence="16">
    <location>
        <position position="397"/>
    </location>
    <ligand>
        <name>Mg(2+)</name>
        <dbReference type="ChEBI" id="CHEBI:18420"/>
    </ligand>
</feature>
<comment type="similarity">
    <text evidence="3 17">Belongs to the cation transport ATPase (P-type) (TC 3.A.3) family. Type IV subfamily.</text>
</comment>
<dbReference type="GO" id="GO:0140327">
    <property type="term" value="F:flippase activity"/>
    <property type="evidence" value="ECO:0007669"/>
    <property type="project" value="UniProtKB-ARBA"/>
</dbReference>
<evidence type="ECO:0000256" key="10">
    <source>
        <dbReference type="ARBA" id="ARBA00022967"/>
    </source>
</evidence>
<dbReference type="InterPro" id="IPR032631">
    <property type="entry name" value="P-type_ATPase_N"/>
</dbReference>
<keyword evidence="6 16" id="KW-0479">Metal-binding</keyword>
<feature type="transmembrane region" description="Helical" evidence="17">
    <location>
        <begin position="987"/>
        <end position="1005"/>
    </location>
</feature>
<evidence type="ECO:0000256" key="1">
    <source>
        <dbReference type="ARBA" id="ARBA00001946"/>
    </source>
</evidence>
<keyword evidence="7 15" id="KW-0547">Nucleotide-binding</keyword>
<evidence type="ECO:0000256" key="15">
    <source>
        <dbReference type="PIRSR" id="PIRSR606539-2"/>
    </source>
</evidence>
<evidence type="ECO:0000256" key="5">
    <source>
        <dbReference type="ARBA" id="ARBA00022692"/>
    </source>
</evidence>
<keyword evidence="4" id="KW-0813">Transport</keyword>
<feature type="binding site" evidence="16">
    <location>
        <position position="820"/>
    </location>
    <ligand>
        <name>Mg(2+)</name>
        <dbReference type="ChEBI" id="CHEBI:18420"/>
    </ligand>
</feature>
<keyword evidence="5 17" id="KW-0812">Transmembrane</keyword>
<feature type="transmembrane region" description="Helical" evidence="17">
    <location>
        <begin position="1017"/>
        <end position="1038"/>
    </location>
</feature>
<dbReference type="SUPFAM" id="SSF81660">
    <property type="entry name" value="Metal cation-transporting ATPase, ATP-binding domain N"/>
    <property type="match status" value="1"/>
</dbReference>
<feature type="binding site" evidence="15">
    <location>
        <position position="395"/>
    </location>
    <ligand>
        <name>ATP</name>
        <dbReference type="ChEBI" id="CHEBI:30616"/>
    </ligand>
</feature>
<evidence type="ECO:0000256" key="17">
    <source>
        <dbReference type="RuleBase" id="RU362033"/>
    </source>
</evidence>
<evidence type="ECO:0000256" key="12">
    <source>
        <dbReference type="ARBA" id="ARBA00023136"/>
    </source>
</evidence>
<dbReference type="PROSITE" id="PS00154">
    <property type="entry name" value="ATPASE_E1_E2"/>
    <property type="match status" value="1"/>
</dbReference>
<dbReference type="SUPFAM" id="SSF81653">
    <property type="entry name" value="Calcium ATPase, transduction domain A"/>
    <property type="match status" value="1"/>
</dbReference>
<feature type="domain" description="P-type ATPase N-terminal" evidence="18">
    <location>
        <begin position="20"/>
        <end position="86"/>
    </location>
</feature>
<reference evidence="20" key="1">
    <citation type="submission" date="2020-07" db="EMBL/GenBank/DDBJ databases">
        <title>Clarias magur genome sequencing, assembly and annotation.</title>
        <authorList>
            <person name="Kushwaha B."/>
            <person name="Kumar R."/>
            <person name="Das P."/>
            <person name="Joshi C.G."/>
            <person name="Kumar D."/>
            <person name="Nagpure N.S."/>
            <person name="Pandey M."/>
            <person name="Agarwal S."/>
            <person name="Srivastava S."/>
            <person name="Singh M."/>
            <person name="Sahoo L."/>
            <person name="Jayasankar P."/>
            <person name="Meher P.K."/>
            <person name="Koringa P.G."/>
            <person name="Iquebal M.A."/>
            <person name="Das S.P."/>
            <person name="Bit A."/>
            <person name="Patnaik S."/>
            <person name="Patel N."/>
            <person name="Shah T.M."/>
            <person name="Hinsu A."/>
            <person name="Jena J.K."/>
        </authorList>
    </citation>
    <scope>NUCLEOTIDE SEQUENCE</scope>
    <source>
        <strain evidence="20">CIFAMagur01</strain>
        <tissue evidence="20">Testis</tissue>
    </source>
</reference>
<sequence length="1092" mass="123448">MVVFSVNLVQEEESETERRIRANDREYNVSFRYATNGIKTSKYNVLTFLPLNLFEQFQRIANAYFLCLLVLQVIPAISSLSWFTTVVPLALVLTVTAVKDAIDDIHRHRSDRQVNNRKAEVLINGELRSEKWMNIQVGDIIRLENNQFVTADLLLLSSSEPLNLVYIETAELDGETNLKVKQALTVTGEMGGSVEDLAEFRGEVCCEPPNNRLDSFTGTLVWKGHKHPLDNQSVLLRGCTLRNTAWCFGMVLFAGPETKLMQNCGKSSFKRTSIDHLMNILVLFIFGFLVLMCVILAVGHGIWGGYQASYTTYITREGNVGPAFSAFLTFWSYIIILNTVVPISLYVSMEVIRLGNSYYINWDRLMYHERSDTPAEARTTTLNEELGQINYVFSDKTGTLTQNIMNFNKCSIAGKTYGDVMDHYTGQRLEISEDTLPVDFSFNDLADPKFQFYDAALLEAVKLGTPQVCSFFRLLALCHTVMPDETKNELVYQAQSPDEGALVTAARNFGFVFRSRSPESLCVVELGEPRCYELLAILDFNNVRKRMSVIVRSPEGRLSLYCKGADTIVYERLHESCSKLMELTTEHLNEFAGEGLRTLVLAYKDLDEQYFSEWKQRHHEASTALDQREEKLNDLYEEIETDLQLLGATAIEDKLQDGVAQTIEQLAKADIKIWVLTGDKQETAENIGYACNLLREEMSDIFIISANSHQEVRKELRDARVKMRPDSGEDASFISDSILGNEPKVVHDECVSGDYGLVINGHSLAYALEHSMELEFLRTACMCKTVICCRVTPLQKAQVVELVKKYKQAVTLAIGDGANDVSMIKAAHIGVGISGQEGMQAVLSSDFSFAQFRYLQRLLLVHGRWSYLRMCKFLRYFFYKNFTFTFVHFWYAFFCGFSAQTVYDQAFIALYNLMYTALPVLGMGLFDQDVNDSWGLEYPQLYGPGQLSAYFNKGTFVKCALHSCYSSLVLFFVPYCALHHTADYQSFAVLTQTCLIITVCVQLGLDLSYWTVVNHLFVWGSLGMYFLVSFGMQSAGLFKLQPSSFAFVGTARSTLDNVSAWLTIVLTVVLCVLPVIIHRFLNSQLSPTINDK</sequence>
<dbReference type="CDD" id="cd02073">
    <property type="entry name" value="P-type_ATPase_APLT_Dnf-like"/>
    <property type="match status" value="1"/>
</dbReference>
<evidence type="ECO:0000256" key="6">
    <source>
        <dbReference type="ARBA" id="ARBA00022723"/>
    </source>
</evidence>
<keyword evidence="10 17" id="KW-1278">Translocase</keyword>
<feature type="active site" description="4-aspartylphosphate intermediate" evidence="14">
    <location>
        <position position="395"/>
    </location>
</feature>
<dbReference type="OrthoDB" id="377733at2759"/>
<evidence type="ECO:0000256" key="9">
    <source>
        <dbReference type="ARBA" id="ARBA00022842"/>
    </source>
</evidence>
<dbReference type="Gene3D" id="3.40.1110.10">
    <property type="entry name" value="Calcium-transporting ATPase, cytoplasmic domain N"/>
    <property type="match status" value="1"/>
</dbReference>
<dbReference type="InterPro" id="IPR023298">
    <property type="entry name" value="ATPase_P-typ_TM_dom_sf"/>
</dbReference>